<dbReference type="GO" id="GO:0015031">
    <property type="term" value="P:protein transport"/>
    <property type="evidence" value="ECO:0007669"/>
    <property type="project" value="UniProtKB-KW"/>
</dbReference>
<dbReference type="Proteomes" id="UP000261540">
    <property type="component" value="Unplaced"/>
</dbReference>
<name>A0A3B3S5R1_9TELE</name>
<evidence type="ECO:0000256" key="3">
    <source>
        <dbReference type="ARBA" id="ARBA00022448"/>
    </source>
</evidence>
<evidence type="ECO:0000256" key="4">
    <source>
        <dbReference type="ARBA" id="ARBA00022741"/>
    </source>
</evidence>
<dbReference type="InterPro" id="IPR001806">
    <property type="entry name" value="Small_GTPase"/>
</dbReference>
<evidence type="ECO:0000256" key="8">
    <source>
        <dbReference type="ARBA" id="ARBA00023289"/>
    </source>
</evidence>
<comment type="subcellular location">
    <subcellularLocation>
        <location evidence="1">Cytoplasmic vesicle</location>
        <location evidence="1">Phagosome membrane</location>
        <topology evidence="1">Lipid-anchor</topology>
        <orientation evidence="1">Cytoplasmic side</orientation>
    </subcellularLocation>
</comment>
<dbReference type="GO" id="GO:0003924">
    <property type="term" value="F:GTPase activity"/>
    <property type="evidence" value="ECO:0007669"/>
    <property type="project" value="InterPro"/>
</dbReference>
<dbReference type="GO" id="GO:0002682">
    <property type="term" value="P:regulation of immune system process"/>
    <property type="evidence" value="ECO:0007669"/>
    <property type="project" value="UniProtKB-ARBA"/>
</dbReference>
<dbReference type="FunFam" id="3.40.50.300:FF:000751">
    <property type="entry name" value="Rab family GTPase, putative"/>
    <property type="match status" value="1"/>
</dbReference>
<reference evidence="11" key="2">
    <citation type="submission" date="2025-09" db="UniProtKB">
        <authorList>
            <consortium name="Ensembl"/>
        </authorList>
    </citation>
    <scope>IDENTIFICATION</scope>
</reference>
<evidence type="ECO:0000256" key="9">
    <source>
        <dbReference type="ARBA" id="ARBA00058158"/>
    </source>
</evidence>
<dbReference type="GO" id="GO:0030670">
    <property type="term" value="C:phagocytic vesicle membrane"/>
    <property type="evidence" value="ECO:0007669"/>
    <property type="project" value="UniProtKB-SubCell"/>
</dbReference>
<dbReference type="SMART" id="SM00173">
    <property type="entry name" value="RAS"/>
    <property type="match status" value="1"/>
</dbReference>
<dbReference type="Gene3D" id="3.40.50.300">
    <property type="entry name" value="P-loop containing nucleotide triphosphate hydrolases"/>
    <property type="match status" value="1"/>
</dbReference>
<evidence type="ECO:0000313" key="11">
    <source>
        <dbReference type="Ensembl" id="ENSPKIP00000026067.1"/>
    </source>
</evidence>
<evidence type="ECO:0000256" key="2">
    <source>
        <dbReference type="ARBA" id="ARBA00006270"/>
    </source>
</evidence>
<dbReference type="GO" id="GO:0005770">
    <property type="term" value="C:late endosome"/>
    <property type="evidence" value="ECO:0007669"/>
    <property type="project" value="TreeGrafter"/>
</dbReference>
<dbReference type="PANTHER" id="PTHR47981:SF6">
    <property type="entry name" value="SI:DKEY-13A21.4"/>
    <property type="match status" value="1"/>
</dbReference>
<evidence type="ECO:0000313" key="12">
    <source>
        <dbReference type="Proteomes" id="UP000261540"/>
    </source>
</evidence>
<protein>
    <recommendedName>
        <fullName evidence="10">Ras-related protein Rab-7b</fullName>
    </recommendedName>
</protein>
<evidence type="ECO:0000256" key="6">
    <source>
        <dbReference type="ARBA" id="ARBA00023134"/>
    </source>
</evidence>
<keyword evidence="6" id="KW-0342">GTP-binding</keyword>
<dbReference type="GO" id="GO:0005764">
    <property type="term" value="C:lysosome"/>
    <property type="evidence" value="ECO:0007669"/>
    <property type="project" value="UniProtKB-ARBA"/>
</dbReference>
<dbReference type="PROSITE" id="PS51419">
    <property type="entry name" value="RAB"/>
    <property type="match status" value="1"/>
</dbReference>
<keyword evidence="5" id="KW-0653">Protein transport</keyword>
<evidence type="ECO:0000256" key="7">
    <source>
        <dbReference type="ARBA" id="ARBA00023288"/>
    </source>
</evidence>
<dbReference type="PRINTS" id="PR00449">
    <property type="entry name" value="RASTRNSFRMNG"/>
</dbReference>
<dbReference type="InterPro" id="IPR005225">
    <property type="entry name" value="Small_GTP-bd"/>
</dbReference>
<dbReference type="PROSITE" id="PS51420">
    <property type="entry name" value="RHO"/>
    <property type="match status" value="1"/>
</dbReference>
<keyword evidence="3" id="KW-0813">Transport</keyword>
<dbReference type="Ensembl" id="ENSPKIT00000006815.1">
    <property type="protein sequence ID" value="ENSPKIP00000026067.1"/>
    <property type="gene ID" value="ENSPKIG00000008691.1"/>
</dbReference>
<comment type="similarity">
    <text evidence="2">Belongs to the small GTPase superfamily. Rab family.</text>
</comment>
<dbReference type="InterPro" id="IPR027417">
    <property type="entry name" value="P-loop_NTPase"/>
</dbReference>
<dbReference type="RefSeq" id="XP_023693056.1">
    <property type="nucleotide sequence ID" value="XM_023837288.2"/>
</dbReference>
<organism evidence="11 12">
    <name type="scientific">Paramormyrops kingsleyae</name>
    <dbReference type="NCBI Taxonomy" id="1676925"/>
    <lineage>
        <taxon>Eukaryota</taxon>
        <taxon>Metazoa</taxon>
        <taxon>Chordata</taxon>
        <taxon>Craniata</taxon>
        <taxon>Vertebrata</taxon>
        <taxon>Euteleostomi</taxon>
        <taxon>Actinopterygii</taxon>
        <taxon>Neopterygii</taxon>
        <taxon>Teleostei</taxon>
        <taxon>Osteoglossocephala</taxon>
        <taxon>Osteoglossomorpha</taxon>
        <taxon>Osteoglossiformes</taxon>
        <taxon>Mormyridae</taxon>
        <taxon>Paramormyrops</taxon>
    </lineage>
</organism>
<reference evidence="11" key="1">
    <citation type="submission" date="2025-08" db="UniProtKB">
        <authorList>
            <consortium name="Ensembl"/>
        </authorList>
    </citation>
    <scope>IDENTIFICATION</scope>
</reference>
<dbReference type="SUPFAM" id="SSF52540">
    <property type="entry name" value="P-loop containing nucleoside triphosphate hydrolases"/>
    <property type="match status" value="1"/>
</dbReference>
<keyword evidence="12" id="KW-1185">Reference proteome</keyword>
<dbReference type="GeneTree" id="ENSGT00940000166196"/>
<dbReference type="PANTHER" id="PTHR47981">
    <property type="entry name" value="RAB FAMILY"/>
    <property type="match status" value="1"/>
</dbReference>
<dbReference type="SMART" id="SM00174">
    <property type="entry name" value="RHO"/>
    <property type="match status" value="1"/>
</dbReference>
<dbReference type="PROSITE" id="PS51421">
    <property type="entry name" value="RAS"/>
    <property type="match status" value="1"/>
</dbReference>
<dbReference type="SMART" id="SM00176">
    <property type="entry name" value="RAN"/>
    <property type="match status" value="1"/>
</dbReference>
<dbReference type="GO" id="GO:0008333">
    <property type="term" value="P:endosome to lysosome transport"/>
    <property type="evidence" value="ECO:0007669"/>
    <property type="project" value="TreeGrafter"/>
</dbReference>
<evidence type="ECO:0000256" key="1">
    <source>
        <dbReference type="ARBA" id="ARBA00004616"/>
    </source>
</evidence>
<comment type="function">
    <text evidence="9">Controls vesicular trafficking from endosomes to the trans-Golgi network (TGN). Acts as a negative regulator of TLR9 signaling and can suppress TLR9-triggered TNFA, IL6, and IFNB production in macrophages by promoting TLR9 lysosomal degradation. Also negatively regulates TLR4 signaling in macrophages by promoting lysosomal degradation of TLR4. Promotes megakaryocytic differentiation by increasing NF-kappa-B-dependent IL6 production and subsequently enhancing the association of STAT3 with GATA1. Not involved in the regulation of the EGF- and EGFR degradation pathway.</text>
</comment>
<accession>A0A3B3S5R1</accession>
<dbReference type="SMART" id="SM00175">
    <property type="entry name" value="RAB"/>
    <property type="match status" value="1"/>
</dbReference>
<dbReference type="GO" id="GO:0005525">
    <property type="term" value="F:GTP binding"/>
    <property type="evidence" value="ECO:0007669"/>
    <property type="project" value="UniProtKB-KW"/>
</dbReference>
<dbReference type="STRING" id="1676925.ENSPKIP00000026067"/>
<evidence type="ECO:0000256" key="10">
    <source>
        <dbReference type="ARBA" id="ARBA00067801"/>
    </source>
</evidence>
<dbReference type="GeneID" id="111856934"/>
<proteinExistence type="inferred from homology"/>
<keyword evidence="7" id="KW-0449">Lipoprotein</keyword>
<evidence type="ECO:0000256" key="5">
    <source>
        <dbReference type="ARBA" id="ARBA00022927"/>
    </source>
</evidence>
<dbReference type="NCBIfam" id="TIGR00231">
    <property type="entry name" value="small_GTP"/>
    <property type="match status" value="1"/>
</dbReference>
<sequence>MSAWNKAHLKVILIGNSGVGKSSFMNQYVNHRFTNTYRATIGADFLTKEITVDGRLIVLQIWDTAGTERFQSLGNALYRGAHCCLLLFDVSSMTSFSSLSDWLKEFLVQADPPEPTSFPFVVIGNKTDLRKREVPQRLALDWCKKVGAKYFEGSAKEGVDVDKPFQTAARAALQRYNTHTLESTGRNIQIKVEQVDDTPKAHCLC</sequence>
<keyword evidence="4" id="KW-0547">Nucleotide-binding</keyword>
<dbReference type="AlphaFoldDB" id="A0A3B3S5R1"/>
<dbReference type="GO" id="GO:0090385">
    <property type="term" value="P:phagosome-lysosome fusion"/>
    <property type="evidence" value="ECO:0007669"/>
    <property type="project" value="TreeGrafter"/>
</dbReference>
<keyword evidence="8" id="KW-0636">Prenylation</keyword>
<dbReference type="Pfam" id="PF00071">
    <property type="entry name" value="Ras"/>
    <property type="match status" value="1"/>
</dbReference>